<dbReference type="KEGG" id="hro:HELRODRAFT_180379"/>
<dbReference type="InterPro" id="IPR027124">
    <property type="entry name" value="Swc5/CFDP1/2"/>
</dbReference>
<dbReference type="RefSeq" id="XP_009027934.1">
    <property type="nucleotide sequence ID" value="XM_009029686.1"/>
</dbReference>
<dbReference type="SUPFAM" id="SSF56219">
    <property type="entry name" value="DNase I-like"/>
    <property type="match status" value="1"/>
</dbReference>
<reference evidence="1 3" key="2">
    <citation type="journal article" date="2013" name="Nature">
        <title>Insights into bilaterian evolution from three spiralian genomes.</title>
        <authorList>
            <person name="Simakov O."/>
            <person name="Marletaz F."/>
            <person name="Cho S.J."/>
            <person name="Edsinger-Gonzales E."/>
            <person name="Havlak P."/>
            <person name="Hellsten U."/>
            <person name="Kuo D.H."/>
            <person name="Larsson T."/>
            <person name="Lv J."/>
            <person name="Arendt D."/>
            <person name="Savage R."/>
            <person name="Osoegawa K."/>
            <person name="de Jong P."/>
            <person name="Grimwood J."/>
            <person name="Chapman J.A."/>
            <person name="Shapiro H."/>
            <person name="Aerts A."/>
            <person name="Otillar R.P."/>
            <person name="Terry A.Y."/>
            <person name="Boore J.L."/>
            <person name="Grigoriev I.V."/>
            <person name="Lindberg D.R."/>
            <person name="Seaver E.C."/>
            <person name="Weisblat D.A."/>
            <person name="Putnam N.H."/>
            <person name="Rokhsar D.S."/>
        </authorList>
    </citation>
    <scope>NUCLEOTIDE SEQUENCE</scope>
</reference>
<sequence>MAVVVRMGVRMQKLFPNLCHHKKKQWPLGLKWSRGAKRPWEVSNSGGMFRKIQNGPSMVLRFGTLNVGSLTGRSMEIAEMIECRRHCLQETRWKSNGVCHINSDKKKYKLFWNGQKTAKNGVAIFVRKPLAQEPISNGYVGEKTDGFDNVHGGFGYGKRNEDGNRILEFAESHGFCLLNTYFRKRLFKNVKVIPGEPSLNLLNTYIRKRLDPDYF</sequence>
<dbReference type="CTD" id="20207698"/>
<protein>
    <submittedName>
        <fullName evidence="1 2">Uncharacterized protein</fullName>
    </submittedName>
</protein>
<reference evidence="3" key="1">
    <citation type="submission" date="2012-12" db="EMBL/GenBank/DDBJ databases">
        <authorList>
            <person name="Hellsten U."/>
            <person name="Grimwood J."/>
            <person name="Chapman J.A."/>
            <person name="Shapiro H."/>
            <person name="Aerts A."/>
            <person name="Otillar R.P."/>
            <person name="Terry A.Y."/>
            <person name="Boore J.L."/>
            <person name="Simakov O."/>
            <person name="Marletaz F."/>
            <person name="Cho S.-J."/>
            <person name="Edsinger-Gonzales E."/>
            <person name="Havlak P."/>
            <person name="Kuo D.-H."/>
            <person name="Larsson T."/>
            <person name="Lv J."/>
            <person name="Arendt D."/>
            <person name="Savage R."/>
            <person name="Osoegawa K."/>
            <person name="de Jong P."/>
            <person name="Lindberg D.R."/>
            <person name="Seaver E.C."/>
            <person name="Weisblat D.A."/>
            <person name="Putnam N.H."/>
            <person name="Grigoriev I.V."/>
            <person name="Rokhsar D.S."/>
        </authorList>
    </citation>
    <scope>NUCLEOTIDE SEQUENCE</scope>
</reference>
<dbReference type="EnsemblMetazoa" id="HelroT180379">
    <property type="protein sequence ID" value="HelroP180379"/>
    <property type="gene ID" value="HelroG180379"/>
</dbReference>
<dbReference type="Gene3D" id="3.60.10.10">
    <property type="entry name" value="Endonuclease/exonuclease/phosphatase"/>
    <property type="match status" value="1"/>
</dbReference>
<keyword evidence="3" id="KW-1185">Reference proteome</keyword>
<dbReference type="HOGENOM" id="CLU_1284536_0_0_1"/>
<gene>
    <name evidence="2" type="primary">20207698</name>
    <name evidence="1" type="ORF">HELRODRAFT_180379</name>
</gene>
<evidence type="ECO:0000313" key="1">
    <source>
        <dbReference type="EMBL" id="ESN93963.1"/>
    </source>
</evidence>
<dbReference type="InParanoid" id="T1FFU9"/>
<dbReference type="PANTHER" id="PTHR23227">
    <property type="entry name" value="BUCENTAUR RELATED"/>
    <property type="match status" value="1"/>
</dbReference>
<evidence type="ECO:0000313" key="2">
    <source>
        <dbReference type="EnsemblMetazoa" id="HelroP180379"/>
    </source>
</evidence>
<dbReference type="InterPro" id="IPR036691">
    <property type="entry name" value="Endo/exonu/phosph_ase_sf"/>
</dbReference>
<dbReference type="AlphaFoldDB" id="T1FFU9"/>
<dbReference type="PANTHER" id="PTHR23227:SF67">
    <property type="entry name" value="CRANIOFACIAL DEVELOPMENT PROTEIN 2-LIKE"/>
    <property type="match status" value="1"/>
</dbReference>
<dbReference type="GeneID" id="20207698"/>
<proteinExistence type="predicted"/>
<evidence type="ECO:0000313" key="3">
    <source>
        <dbReference type="Proteomes" id="UP000015101"/>
    </source>
</evidence>
<name>T1FFU9_HELRO</name>
<reference evidence="2" key="3">
    <citation type="submission" date="2015-06" db="UniProtKB">
        <authorList>
            <consortium name="EnsemblMetazoa"/>
        </authorList>
    </citation>
    <scope>IDENTIFICATION</scope>
</reference>
<dbReference type="OrthoDB" id="6242194at2759"/>
<dbReference type="EMBL" id="KB097579">
    <property type="protein sequence ID" value="ESN93963.1"/>
    <property type="molecule type" value="Genomic_DNA"/>
</dbReference>
<dbReference type="EMBL" id="AMQM01007178">
    <property type="status" value="NOT_ANNOTATED_CDS"/>
    <property type="molecule type" value="Genomic_DNA"/>
</dbReference>
<organism evidence="2 3">
    <name type="scientific">Helobdella robusta</name>
    <name type="common">Californian leech</name>
    <dbReference type="NCBI Taxonomy" id="6412"/>
    <lineage>
        <taxon>Eukaryota</taxon>
        <taxon>Metazoa</taxon>
        <taxon>Spiralia</taxon>
        <taxon>Lophotrochozoa</taxon>
        <taxon>Annelida</taxon>
        <taxon>Clitellata</taxon>
        <taxon>Hirudinea</taxon>
        <taxon>Rhynchobdellida</taxon>
        <taxon>Glossiphoniidae</taxon>
        <taxon>Helobdella</taxon>
    </lineage>
</organism>
<dbReference type="Proteomes" id="UP000015101">
    <property type="component" value="Unassembled WGS sequence"/>
</dbReference>
<accession>T1FFU9</accession>